<feature type="region of interest" description="Disordered" evidence="4">
    <location>
        <begin position="373"/>
        <end position="392"/>
    </location>
</feature>
<comment type="subcellular location">
    <subcellularLocation>
        <location evidence="1">Nucleus</location>
    </subcellularLocation>
</comment>
<protein>
    <submittedName>
        <fullName evidence="7">CSTF77 protein</fullName>
    </submittedName>
</protein>
<evidence type="ECO:0000256" key="3">
    <source>
        <dbReference type="ARBA" id="ARBA00023242"/>
    </source>
</evidence>
<feature type="domain" description="Suppressor of forked" evidence="5">
    <location>
        <begin position="909"/>
        <end position="1258"/>
    </location>
</feature>
<feature type="region of interest" description="Disordered" evidence="4">
    <location>
        <begin position="2236"/>
        <end position="2261"/>
    </location>
</feature>
<dbReference type="Gene3D" id="1.25.40.10">
    <property type="entry name" value="Tetratricopeptide repeat domain"/>
    <property type="match status" value="1"/>
</dbReference>
<dbReference type="Proteomes" id="UP000601435">
    <property type="component" value="Unassembled WGS sequence"/>
</dbReference>
<dbReference type="PANTHER" id="PTHR19980">
    <property type="entry name" value="RNA CLEAVAGE STIMULATION FACTOR"/>
    <property type="match status" value="1"/>
</dbReference>
<organism evidence="7 8">
    <name type="scientific">Symbiodinium necroappetens</name>
    <dbReference type="NCBI Taxonomy" id="1628268"/>
    <lineage>
        <taxon>Eukaryota</taxon>
        <taxon>Sar</taxon>
        <taxon>Alveolata</taxon>
        <taxon>Dinophyceae</taxon>
        <taxon>Suessiales</taxon>
        <taxon>Symbiodiniaceae</taxon>
        <taxon>Symbiodinium</taxon>
    </lineage>
</organism>
<proteinExistence type="predicted"/>
<feature type="region of interest" description="Disordered" evidence="4">
    <location>
        <begin position="56"/>
        <end position="82"/>
    </location>
</feature>
<feature type="compositionally biased region" description="Polar residues" evidence="4">
    <location>
        <begin position="677"/>
        <end position="687"/>
    </location>
</feature>
<keyword evidence="3" id="KW-0539">Nucleus</keyword>
<keyword evidence="8" id="KW-1185">Reference proteome</keyword>
<dbReference type="OrthoDB" id="3366823at2759"/>
<dbReference type="Pfam" id="PF05843">
    <property type="entry name" value="Suf"/>
    <property type="match status" value="2"/>
</dbReference>
<dbReference type="Pfam" id="PF07808">
    <property type="entry name" value="RED_N"/>
    <property type="match status" value="1"/>
</dbReference>
<gene>
    <name evidence="7" type="primary">CSTF77</name>
    <name evidence="7" type="ORF">SNEC2469_LOCUS2366</name>
</gene>
<feature type="region of interest" description="Disordered" evidence="4">
    <location>
        <begin position="677"/>
        <end position="699"/>
    </location>
</feature>
<dbReference type="InterPro" id="IPR008847">
    <property type="entry name" value="Suf"/>
</dbReference>
<feature type="region of interest" description="Disordered" evidence="4">
    <location>
        <begin position="324"/>
        <end position="365"/>
    </location>
</feature>
<evidence type="ECO:0000256" key="1">
    <source>
        <dbReference type="ARBA" id="ARBA00004123"/>
    </source>
</evidence>
<feature type="domain" description="RED-like N-terminal" evidence="6">
    <location>
        <begin position="55"/>
        <end position="241"/>
    </location>
</feature>
<dbReference type="SUPFAM" id="SSF48452">
    <property type="entry name" value="TPR-like"/>
    <property type="match status" value="2"/>
</dbReference>
<dbReference type="GO" id="GO:0005634">
    <property type="term" value="C:nucleus"/>
    <property type="evidence" value="ECO:0007669"/>
    <property type="project" value="UniProtKB-SubCell"/>
</dbReference>
<dbReference type="Gene3D" id="1.25.40.1040">
    <property type="match status" value="2"/>
</dbReference>
<dbReference type="GO" id="GO:0003729">
    <property type="term" value="F:mRNA binding"/>
    <property type="evidence" value="ECO:0007669"/>
    <property type="project" value="TreeGrafter"/>
</dbReference>
<accession>A0A812K279</accession>
<sequence>MNNSDFQRLLTTNDRELVTELTKRKKGGSAKAGKGQGKGKDDKAIARIAKANRYKQKALDKAEKDAEKNKYRDRAAERRDAKGEYEKVAAEFENHGEVPVDQSKYLGGDLEHTHLVKGLDFALLNKVRTEIAKKQKADEFQKAKQERKITGGKQKKTFEHMVAKNVWLTVVETLHPHHSTFKERVQKMGKAIAQGHRIRNAPSVFLPGRMAFEFDTDLEMGKTDIPRIVYMSKEEVPVSEMGKRSSGMLPETAVRVRNAMQKAAEDKKQRKLQKNLGAGASYTTAQKIEVSKVKARDGDNDIFAGAGAFDVNEIVRKARAEQAAKRDNADVKQEKEVSLEKEKPKKSSYFDDAGDEKYRKAPDRQLDLEEIEVEESTLEPGEFHKPTGRFEASRKFRGARKNWVFKLGDEGLGYYEEIPPKKAAKPADPAKQQEKDPRKRKPAAASSGAQGMGNPGNEAYDELFPSSMMGGAMMTTHSDDSDDDDGKKKKQKGKDGKKGTAEDSVAANKKGAEAKKRKMNENQQWQKIDNMIKKGKVTSMESMEAFHGHGRQKIAFHEWQVLAWLFMPGGFVGSFFVQHCRFVKGPMMSEGPEGVQINSGRVPWSRISVLLHYMVFESFMSCCRSGGVGVPAPFALQAPKGFKKAQQLLTFHTSDPRTGMAAMAFVMAKSSASTPGSAMLSASTKASAQPPPQGKAPVQVPPKAQLAAQPPGVRIKALDAAIEADPFDLNSWDARLREAIQEGKAEPVFERAVTQLPYAARIWAAYAEWSEMQDSAVALGVYSRCLQQVPNLDLWLSFLNFSKRHQTLEEVLRSYGRALDVLGSDWRAAPVWSDYLALLKHAYNVQQKKENPDAELQGKLLAEDPNPIDSARRTLKPALKQKQEEAGRASADISDAEFLRVSEILKIDTDFLRCVFQRCAGASHSTMDKLWVGYEQFEKSQGNPALAAKLMSEHMPRYVRGKAAYKELSQLAANIDHYAVAVPLTPQNVADQSKLFEKWRAVLRFERTNPLQLGTEELTARVALVYQQASLACGFFPDLWFDFSAWLDLGGKQEEATDVLRKAVERFLPKDLTLRLLLAQRFELGESPLAASKLEAADDEYKKLMEDMPKPCPLALINYLAYVRRQRGANDFRDTFLEVTEASPHCSWEVYVFAAMTEYHVYGSIEAAAAVFRLGLDRYGDREPALLAAYVNFLLGCNDLRSARAELSQGVLERLQQAVRDRLANREESLGLRESLAFLWQKWARLECYFGDAEAVRRATSFRDSEYRNLQRDLEVDAENILQTPISLGLSTSIQEVEEGFRFLHLIPRSTRPQLAAYAEVVETVQLEDQSVADAEGDHRRLGNATPAIGLSSHIARPDTSKMLTFRPALDIASVRKRQLEAGQEREDKAQLPVMIPKCLQDLLAVLPSRPLKGAKPDVDYLLTVLQTVSIPPVSVKELDTFRYDSLRLLKTEEDTRRIVKDEDDGNGFFSSRSTIYRERLQAKRQKVLVEQHAKPVMLRNKCQVSFEERVLHASIEVAPDSGEAVATIGGDTTCTSVWSAVSGDVRFVGCPELQDQLSEPLQQDGQSTSMEESSAIGSARTLDWLDVRSKKPSPREVMASLDDQPFDKEQKRLRRLLDEARQEGRTPDDSLLQRCGRHGLLNEVLAFLDENRGVAVEAAIAACVPSGRWQQALSLITDLQNEGLEISQKALYHSIRACSRGAWRNGLKLLGIAGEVALDPDSRSYAAAMAACRWEERQRSVAAADAMLLYDEFMSLSNAAAGSQLIREAAQACEVLFLLDGSGLSHKPDGTERGHCGDAMAWTTPNHHLDMPEKLISCCRQIRELVPASRVRVFVDIHGFGRLQASSSDDATLPPSWVQCVPPGCRVADFLLEFGRKRAGNGGDVSVVSNAADVVESCQTSESKLRQLHFMIVDGDLVMPGLRSLRSPQSEQEWRGIHPPADRKGRKRSRSPRRVEMGGAGQGSQAGEAEASDTLRDSQLDGELLEEPLGALGDTQIDGFQDLEDARPSAFPIGGMVPKLTMPLDMAVCYADTQVVEDLPQEFVEQSKAASADRASPHSPAHTPPSEPSAVAASVPEPVQASSQNGSCVSCSCAENTARSQHRECRGAGEVMPKSLHSCGAEGDVQRPYRIRRRSERSEPAVSYEKLTPESNEEGGCMLPGVRPAQIYGFVYSSVVRNCAEASQWEVAVSLLLSSTGVADVSAHCAGLIACRVRGHWEEAEALLEALQVAPQVHGRRSRPFPARRNLPRNGMSADDTRRD</sequence>
<evidence type="ECO:0000256" key="4">
    <source>
        <dbReference type="SAM" id="MobiDB-lite"/>
    </source>
</evidence>
<dbReference type="SMART" id="SM00386">
    <property type="entry name" value="HAT"/>
    <property type="match status" value="7"/>
</dbReference>
<feature type="compositionally biased region" description="Basic and acidic residues" evidence="4">
    <location>
        <begin position="57"/>
        <end position="82"/>
    </location>
</feature>
<evidence type="ECO:0000313" key="7">
    <source>
        <dbReference type="EMBL" id="CAE7214205.1"/>
    </source>
</evidence>
<feature type="region of interest" description="Disordered" evidence="4">
    <location>
        <begin position="2046"/>
        <end position="2079"/>
    </location>
</feature>
<dbReference type="InterPro" id="IPR012916">
    <property type="entry name" value="RED_N"/>
</dbReference>
<evidence type="ECO:0000256" key="2">
    <source>
        <dbReference type="ARBA" id="ARBA00022737"/>
    </source>
</evidence>
<dbReference type="PANTHER" id="PTHR19980:SF0">
    <property type="entry name" value="CLEAVAGE STIMULATION FACTOR SUBUNIT 3"/>
    <property type="match status" value="1"/>
</dbReference>
<evidence type="ECO:0000259" key="6">
    <source>
        <dbReference type="Pfam" id="PF07808"/>
    </source>
</evidence>
<name>A0A812K279_9DINO</name>
<feature type="region of interest" description="Disordered" evidence="4">
    <location>
        <begin position="20"/>
        <end position="44"/>
    </location>
</feature>
<feature type="region of interest" description="Disordered" evidence="4">
    <location>
        <begin position="1558"/>
        <end position="1578"/>
    </location>
</feature>
<feature type="domain" description="Suppressor of forked" evidence="5">
    <location>
        <begin position="715"/>
        <end position="850"/>
    </location>
</feature>
<dbReference type="GO" id="GO:0031124">
    <property type="term" value="P:mRNA 3'-end processing"/>
    <property type="evidence" value="ECO:0007669"/>
    <property type="project" value="InterPro"/>
</dbReference>
<reference evidence="7" key="1">
    <citation type="submission" date="2021-02" db="EMBL/GenBank/DDBJ databases">
        <authorList>
            <person name="Dougan E. K."/>
            <person name="Rhodes N."/>
            <person name="Thang M."/>
            <person name="Chan C."/>
        </authorList>
    </citation>
    <scope>NUCLEOTIDE SEQUENCE</scope>
</reference>
<feature type="region of interest" description="Disordered" evidence="4">
    <location>
        <begin position="1927"/>
        <end position="1977"/>
    </location>
</feature>
<comment type="caution">
    <text evidence="7">The sequence shown here is derived from an EMBL/GenBank/DDBJ whole genome shotgun (WGS) entry which is preliminary data.</text>
</comment>
<feature type="compositionally biased region" description="Polar residues" evidence="4">
    <location>
        <begin position="1558"/>
        <end position="1577"/>
    </location>
</feature>
<dbReference type="InterPro" id="IPR045243">
    <property type="entry name" value="Rna14-like"/>
</dbReference>
<keyword evidence="2" id="KW-0677">Repeat</keyword>
<evidence type="ECO:0000313" key="8">
    <source>
        <dbReference type="Proteomes" id="UP000601435"/>
    </source>
</evidence>
<dbReference type="InterPro" id="IPR003107">
    <property type="entry name" value="HAT"/>
</dbReference>
<dbReference type="InterPro" id="IPR011990">
    <property type="entry name" value="TPR-like_helical_dom_sf"/>
</dbReference>
<feature type="region of interest" description="Disordered" evidence="4">
    <location>
        <begin position="418"/>
        <end position="521"/>
    </location>
</feature>
<feature type="compositionally biased region" description="Basic and acidic residues" evidence="4">
    <location>
        <begin position="1933"/>
        <end position="1944"/>
    </location>
</feature>
<dbReference type="EMBL" id="CAJNJA010006697">
    <property type="protein sequence ID" value="CAE7214205.1"/>
    <property type="molecule type" value="Genomic_DNA"/>
</dbReference>
<evidence type="ECO:0000259" key="5">
    <source>
        <dbReference type="Pfam" id="PF05843"/>
    </source>
</evidence>